<dbReference type="Ensembl" id="ENSCJPT00005000793.1">
    <property type="protein sequence ID" value="ENSCJPP00005000421.1"/>
    <property type="gene ID" value="ENSCJPG00005000513.1"/>
</dbReference>
<evidence type="ECO:0000256" key="3">
    <source>
        <dbReference type="ARBA" id="ARBA00022833"/>
    </source>
</evidence>
<accession>A0A8C2Y508</accession>
<dbReference type="GO" id="GO:0016567">
    <property type="term" value="P:protein ubiquitination"/>
    <property type="evidence" value="ECO:0007669"/>
    <property type="project" value="TreeGrafter"/>
</dbReference>
<name>A0A8C2Y508_COTJA</name>
<sequence>MEFSQYRNANACPENTQRNMAAEEEWTCSICRDVRQDIAHAIPCNHMFCLGCIHRWATLSDSCPLCRMAMKTIRVSVQLRVEGCFYVFCFISPEFYRFSLMFAATTF</sequence>
<evidence type="ECO:0000313" key="6">
    <source>
        <dbReference type="Ensembl" id="ENSCJPP00005000421.1"/>
    </source>
</evidence>
<evidence type="ECO:0000259" key="5">
    <source>
        <dbReference type="PROSITE" id="PS50089"/>
    </source>
</evidence>
<dbReference type="PANTHER" id="PTHR15315">
    <property type="entry name" value="RING FINGER PROTEIN 41, 151"/>
    <property type="match status" value="1"/>
</dbReference>
<reference evidence="6" key="1">
    <citation type="submission" date="2015-11" db="EMBL/GenBank/DDBJ databases">
        <authorList>
            <consortium name="International Coturnix japonica Genome Analysis Consortium"/>
            <person name="Warren W."/>
            <person name="Burt D.W."/>
            <person name="Antin P.B."/>
            <person name="Lanford R."/>
            <person name="Gros J."/>
            <person name="Wilson R.K."/>
        </authorList>
    </citation>
    <scope>NUCLEOTIDE SEQUENCE [LARGE SCALE GENOMIC DNA]</scope>
</reference>
<dbReference type="PANTHER" id="PTHR15315:SF26">
    <property type="entry name" value="E3 UBIQUITIN-PROTEIN LIGASE NRDP1"/>
    <property type="match status" value="1"/>
</dbReference>
<dbReference type="AlphaFoldDB" id="A0A8C2Y508"/>
<dbReference type="Pfam" id="PF13639">
    <property type="entry name" value="zf-RING_2"/>
    <property type="match status" value="1"/>
</dbReference>
<dbReference type="GO" id="GO:0061630">
    <property type="term" value="F:ubiquitin protein ligase activity"/>
    <property type="evidence" value="ECO:0007669"/>
    <property type="project" value="TreeGrafter"/>
</dbReference>
<evidence type="ECO:0000256" key="1">
    <source>
        <dbReference type="ARBA" id="ARBA00022723"/>
    </source>
</evidence>
<dbReference type="SMART" id="SM00184">
    <property type="entry name" value="RING"/>
    <property type="match status" value="1"/>
</dbReference>
<dbReference type="InterPro" id="IPR017907">
    <property type="entry name" value="Znf_RING_CS"/>
</dbReference>
<dbReference type="Gene3D" id="3.30.40.10">
    <property type="entry name" value="Zinc/RING finger domain, C3HC4 (zinc finger)"/>
    <property type="match status" value="1"/>
</dbReference>
<organism evidence="6 7">
    <name type="scientific">Coturnix japonica</name>
    <name type="common">Japanese quail</name>
    <name type="synonym">Coturnix coturnix japonica</name>
    <dbReference type="NCBI Taxonomy" id="93934"/>
    <lineage>
        <taxon>Eukaryota</taxon>
        <taxon>Metazoa</taxon>
        <taxon>Chordata</taxon>
        <taxon>Craniata</taxon>
        <taxon>Vertebrata</taxon>
        <taxon>Euteleostomi</taxon>
        <taxon>Archelosauria</taxon>
        <taxon>Archosauria</taxon>
        <taxon>Dinosauria</taxon>
        <taxon>Saurischia</taxon>
        <taxon>Theropoda</taxon>
        <taxon>Coelurosauria</taxon>
        <taxon>Aves</taxon>
        <taxon>Neognathae</taxon>
        <taxon>Galloanserae</taxon>
        <taxon>Galliformes</taxon>
        <taxon>Phasianidae</taxon>
        <taxon>Perdicinae</taxon>
        <taxon>Coturnix</taxon>
    </lineage>
</organism>
<keyword evidence="3" id="KW-0862">Zinc</keyword>
<dbReference type="GeneTree" id="ENSGT01070000254325"/>
<evidence type="ECO:0000256" key="4">
    <source>
        <dbReference type="PROSITE-ProRule" id="PRU00175"/>
    </source>
</evidence>
<keyword evidence="1" id="KW-0479">Metal-binding</keyword>
<dbReference type="PROSITE" id="PS00518">
    <property type="entry name" value="ZF_RING_1"/>
    <property type="match status" value="1"/>
</dbReference>
<dbReference type="SUPFAM" id="SSF57850">
    <property type="entry name" value="RING/U-box"/>
    <property type="match status" value="1"/>
</dbReference>
<dbReference type="InterPro" id="IPR013083">
    <property type="entry name" value="Znf_RING/FYVE/PHD"/>
</dbReference>
<evidence type="ECO:0000256" key="2">
    <source>
        <dbReference type="ARBA" id="ARBA00022771"/>
    </source>
</evidence>
<dbReference type="GO" id="GO:0008270">
    <property type="term" value="F:zinc ion binding"/>
    <property type="evidence" value="ECO:0007669"/>
    <property type="project" value="UniProtKB-KW"/>
</dbReference>
<dbReference type="Proteomes" id="UP000694412">
    <property type="component" value="Chromosome Z"/>
</dbReference>
<proteinExistence type="predicted"/>
<reference evidence="6" key="2">
    <citation type="submission" date="2025-08" db="UniProtKB">
        <authorList>
            <consortium name="Ensembl"/>
        </authorList>
    </citation>
    <scope>IDENTIFICATION</scope>
</reference>
<reference evidence="6" key="3">
    <citation type="submission" date="2025-09" db="UniProtKB">
        <authorList>
            <consortium name="Ensembl"/>
        </authorList>
    </citation>
    <scope>IDENTIFICATION</scope>
</reference>
<keyword evidence="7" id="KW-1185">Reference proteome</keyword>
<evidence type="ECO:0000313" key="7">
    <source>
        <dbReference type="Proteomes" id="UP000694412"/>
    </source>
</evidence>
<feature type="domain" description="RING-type" evidence="5">
    <location>
        <begin position="28"/>
        <end position="67"/>
    </location>
</feature>
<keyword evidence="2 4" id="KW-0863">Zinc-finger</keyword>
<dbReference type="PROSITE" id="PS50089">
    <property type="entry name" value="ZF_RING_2"/>
    <property type="match status" value="1"/>
</dbReference>
<dbReference type="InterPro" id="IPR001841">
    <property type="entry name" value="Znf_RING"/>
</dbReference>
<protein>
    <recommendedName>
        <fullName evidence="5">RING-type domain-containing protein</fullName>
    </recommendedName>
</protein>